<evidence type="ECO:0000313" key="2">
    <source>
        <dbReference type="Proteomes" id="UP000003227"/>
    </source>
</evidence>
<dbReference type="HOGENOM" id="CLU_3331329_0_0_9"/>
<dbReference type="AlphaFoldDB" id="D5Q8Q9"/>
<organism evidence="1 2">
    <name type="scientific">Clostridioides difficile NAP08</name>
    <dbReference type="NCBI Taxonomy" id="525259"/>
    <lineage>
        <taxon>Bacteria</taxon>
        <taxon>Bacillati</taxon>
        <taxon>Bacillota</taxon>
        <taxon>Clostridia</taxon>
        <taxon>Peptostreptococcales</taxon>
        <taxon>Peptostreptococcaceae</taxon>
        <taxon>Clostridioides</taxon>
    </lineage>
</organism>
<evidence type="ECO:0000313" key="1">
    <source>
        <dbReference type="EMBL" id="EFH05736.1"/>
    </source>
</evidence>
<reference evidence="1 2" key="1">
    <citation type="submission" date="2010-05" db="EMBL/GenBank/DDBJ databases">
        <authorList>
            <person name="Qin X."/>
            <person name="Bachman B."/>
            <person name="Battles P."/>
            <person name="Bell A."/>
            <person name="Bess C."/>
            <person name="Bickham C."/>
            <person name="Chaboub L."/>
            <person name="Chen D."/>
            <person name="Coyle M."/>
            <person name="Deiros D.R."/>
            <person name="Dinh H."/>
            <person name="Forbes L."/>
            <person name="Fowler G."/>
            <person name="Francisco L."/>
            <person name="Fu Q."/>
            <person name="Gubbala S."/>
            <person name="Hale W."/>
            <person name="Han Y."/>
            <person name="Hemphill L."/>
            <person name="Highlander S.K."/>
            <person name="Hirani K."/>
            <person name="Hogues M."/>
            <person name="Jackson L."/>
            <person name="Jakkamsetti A."/>
            <person name="Javaid M."/>
            <person name="Jiang H."/>
            <person name="Korchina V."/>
            <person name="Kovar C."/>
            <person name="Lara F."/>
            <person name="Lee S."/>
            <person name="Mata R."/>
            <person name="Mathew T."/>
            <person name="Moen C."/>
            <person name="Morales K."/>
            <person name="Munidasa M."/>
            <person name="Nazareth L."/>
            <person name="Ngo R."/>
            <person name="Nguyen L."/>
            <person name="Okwuonu G."/>
            <person name="Ongeri F."/>
            <person name="Patil S."/>
            <person name="Petrosino J."/>
            <person name="Pham C."/>
            <person name="Pham P."/>
            <person name="Pu L.-L."/>
            <person name="Puazo M."/>
            <person name="Raj R."/>
            <person name="Reid J."/>
            <person name="Rouhana J."/>
            <person name="Saada N."/>
            <person name="Shang Y."/>
            <person name="Simmons D."/>
            <person name="Thornton R."/>
            <person name="Warren J."/>
            <person name="Weissenberger G."/>
            <person name="Zhang J."/>
            <person name="Zhang L."/>
            <person name="Zhou C."/>
            <person name="Zhu D."/>
            <person name="Muzny D."/>
            <person name="Worley K."/>
            <person name="Gibbs R."/>
        </authorList>
    </citation>
    <scope>NUCLEOTIDE SEQUENCE [LARGE SCALE GENOMIC DNA]</scope>
    <source>
        <strain evidence="1 2">NAP08</strain>
    </source>
</reference>
<gene>
    <name evidence="1" type="ORF">HMPREF0220_3293</name>
</gene>
<protein>
    <submittedName>
        <fullName evidence="1">Uncharacterized protein</fullName>
    </submittedName>
</protein>
<accession>D5Q8Q9</accession>
<proteinExistence type="predicted"/>
<sequence length="44" mass="5141">MDSIILINDLSIGMKLNFLELIIRNTQRKVVISPDSQYVLYEML</sequence>
<dbReference type="Proteomes" id="UP000003227">
    <property type="component" value="Unassembled WGS sequence"/>
</dbReference>
<name>D5Q8Q9_CLODI</name>
<dbReference type="EMBL" id="ADNX01000089">
    <property type="protein sequence ID" value="EFH05736.1"/>
    <property type="molecule type" value="Genomic_DNA"/>
</dbReference>
<comment type="caution">
    <text evidence="1">The sequence shown here is derived from an EMBL/GenBank/DDBJ whole genome shotgun (WGS) entry which is preliminary data.</text>
</comment>